<evidence type="ECO:0000313" key="10">
    <source>
        <dbReference type="Proteomes" id="UP000002009"/>
    </source>
</evidence>
<dbReference type="GO" id="GO:0005783">
    <property type="term" value="C:endoplasmic reticulum"/>
    <property type="evidence" value="ECO:0007669"/>
    <property type="project" value="TreeGrafter"/>
</dbReference>
<evidence type="ECO:0000313" key="9">
    <source>
        <dbReference type="EMBL" id="ACO65051.1"/>
    </source>
</evidence>
<keyword evidence="10" id="KW-1185">Reference proteome</keyword>
<dbReference type="OrthoDB" id="498584at2759"/>
<feature type="compositionally biased region" description="Acidic residues" evidence="6">
    <location>
        <begin position="777"/>
        <end position="798"/>
    </location>
</feature>
<sequence length="836" mass="92598">MKLFLDPGSTVSLAAAITGNVSEAALVWLRRVSFLALGYRLGKRTERAKAAKKRLIARRTLTPLLLDHKHADTLVDAGGLAAIVGDLPQWCKKPDHETTAWLNGLLAELWPQLSAALSEKIGTAVGKKLARISPLGLNLSFKEFGLGNEAISLLSVRKVGRAKDTNEVILDFDMRWCGDPTIVLNASVLGLPLMVRLDELQLIGPLRLCFADFDNNLPCFHMLKIAFVERPDINFKLKLVGGDIDMVMGLKEKITEVIGNGLGKALVWPKYIRVPIANKNRPGAQDVKVGVDKADAAGVLEVTLVSGSNLRNMRAIGRSDPYVTFSLTNSGRNEVKSSVIKHDLNPRWNEHFKIVLDDLDSHELQFVVADYSAMAEDAGVKKIEKCFTKMDVACCGWWRRRTGAKGARDAKSRAKELEGAMFQTVMGTGSVKVSELKPFQEVTKQVPLSKDAMSVFADPTRRKKVSAGFVTLRMRVIPLTSTATRTAKNLESAGLKVKKALVKKREEHGVAVPKKTFMERFGRPPTAEELEEEARRASEKPVDFDRSAKEAVELMLNTVLGGNLDRSDPRQAEQVELLKPHLNGLLYITLVKGEGLVAKDVGNTSDPYFKIKLKSQSWRSPVVYKTLNPVYDASTEFIVSPADLLSPGVVIKCECWDKDIVGKEFMGECDVELRDVVKRSLQAVGGWVYRRVELRGVEHGSVHVKFRFQPADVGMREKTPEARERYLARHKSRMRRKAERRSVDGKGDGLKRYPDTATDDGDEGPEKVVHFDAGDVGQEDYFDFGSDDEPSSEDEEDAELRSHPSSSPTRLKVTDDEGGPSPPPSPPRRGLFGRKK</sequence>
<dbReference type="GO" id="GO:0008289">
    <property type="term" value="F:lipid binding"/>
    <property type="evidence" value="ECO:0007669"/>
    <property type="project" value="UniProtKB-KW"/>
</dbReference>
<dbReference type="Gene3D" id="2.60.40.150">
    <property type="entry name" value="C2 domain"/>
    <property type="match status" value="2"/>
</dbReference>
<feature type="compositionally biased region" description="Basic and acidic residues" evidence="6">
    <location>
        <begin position="764"/>
        <end position="773"/>
    </location>
</feature>
<dbReference type="RefSeq" id="XP_002503793.1">
    <property type="nucleotide sequence ID" value="XM_002503747.1"/>
</dbReference>
<dbReference type="InterPro" id="IPR000008">
    <property type="entry name" value="C2_dom"/>
</dbReference>
<reference evidence="9 10" key="1">
    <citation type="journal article" date="2009" name="Science">
        <title>Green evolution and dynamic adaptations revealed by genomes of the marine picoeukaryotes Micromonas.</title>
        <authorList>
            <person name="Worden A.Z."/>
            <person name="Lee J.H."/>
            <person name="Mock T."/>
            <person name="Rouze P."/>
            <person name="Simmons M.P."/>
            <person name="Aerts A.L."/>
            <person name="Allen A.E."/>
            <person name="Cuvelier M.L."/>
            <person name="Derelle E."/>
            <person name="Everett M.V."/>
            <person name="Foulon E."/>
            <person name="Grimwood J."/>
            <person name="Gundlach H."/>
            <person name="Henrissat B."/>
            <person name="Napoli C."/>
            <person name="McDonald S.M."/>
            <person name="Parker M.S."/>
            <person name="Rombauts S."/>
            <person name="Salamov A."/>
            <person name="Von Dassow P."/>
            <person name="Badger J.H."/>
            <person name="Coutinho P.M."/>
            <person name="Demir E."/>
            <person name="Dubchak I."/>
            <person name="Gentemann C."/>
            <person name="Eikrem W."/>
            <person name="Gready J.E."/>
            <person name="John U."/>
            <person name="Lanier W."/>
            <person name="Lindquist E.A."/>
            <person name="Lucas S."/>
            <person name="Mayer K.F."/>
            <person name="Moreau H."/>
            <person name="Not F."/>
            <person name="Otillar R."/>
            <person name="Panaud O."/>
            <person name="Pangilinan J."/>
            <person name="Paulsen I."/>
            <person name="Piegu B."/>
            <person name="Poliakov A."/>
            <person name="Robbens S."/>
            <person name="Schmutz J."/>
            <person name="Toulza E."/>
            <person name="Wyss T."/>
            <person name="Zelensky A."/>
            <person name="Zhou K."/>
            <person name="Armbrust E.V."/>
            <person name="Bhattacharya D."/>
            <person name="Goodenough U.W."/>
            <person name="Van de Peer Y."/>
            <person name="Grigoriev I.V."/>
        </authorList>
    </citation>
    <scope>NUCLEOTIDE SEQUENCE [LARGE SCALE GENOMIC DNA]</scope>
    <source>
        <strain evidence="10">RCC299 / NOUM17</strain>
    </source>
</reference>
<organism evidence="9 10">
    <name type="scientific">Micromonas commoda (strain RCC299 / NOUM17 / CCMP2709)</name>
    <name type="common">Picoplanktonic green alga</name>
    <dbReference type="NCBI Taxonomy" id="296587"/>
    <lineage>
        <taxon>Eukaryota</taxon>
        <taxon>Viridiplantae</taxon>
        <taxon>Chlorophyta</taxon>
        <taxon>Mamiellophyceae</taxon>
        <taxon>Mamiellales</taxon>
        <taxon>Mamiellaceae</taxon>
        <taxon>Micromonas</taxon>
    </lineage>
</organism>
<dbReference type="CDD" id="cd21677">
    <property type="entry name" value="SMP_SYT"/>
    <property type="match status" value="1"/>
</dbReference>
<dbReference type="Proteomes" id="UP000002009">
    <property type="component" value="Chromosome 7"/>
</dbReference>
<feature type="compositionally biased region" description="Basic and acidic residues" evidence="6">
    <location>
        <begin position="717"/>
        <end position="727"/>
    </location>
</feature>
<evidence type="ECO:0008006" key="11">
    <source>
        <dbReference type="Google" id="ProtNLM"/>
    </source>
</evidence>
<proteinExistence type="predicted"/>
<keyword evidence="3" id="KW-0445">Lipid transport</keyword>
<dbReference type="PROSITE" id="PS50004">
    <property type="entry name" value="C2"/>
    <property type="match status" value="2"/>
</dbReference>
<dbReference type="SMART" id="SM00239">
    <property type="entry name" value="C2"/>
    <property type="match status" value="2"/>
</dbReference>
<dbReference type="CDD" id="cd00030">
    <property type="entry name" value="C2"/>
    <property type="match status" value="1"/>
</dbReference>
<dbReference type="InterPro" id="IPR031468">
    <property type="entry name" value="SMP_LBD"/>
</dbReference>
<evidence type="ECO:0000259" key="8">
    <source>
        <dbReference type="PROSITE" id="PS51847"/>
    </source>
</evidence>
<dbReference type="PANTHER" id="PTHR10774:SF190">
    <property type="entry name" value="C2 CALCIUM_LIPID-BINDING ENDONUCLEASE_EXONUCLEASE_PHOSPHATASE-RELATED"/>
    <property type="match status" value="1"/>
</dbReference>
<dbReference type="eggNOG" id="KOG1030">
    <property type="taxonomic scope" value="Eukaryota"/>
</dbReference>
<evidence type="ECO:0000256" key="1">
    <source>
        <dbReference type="ARBA" id="ARBA00004370"/>
    </source>
</evidence>
<dbReference type="EMBL" id="CP001328">
    <property type="protein sequence ID" value="ACO65051.1"/>
    <property type="molecule type" value="Genomic_DNA"/>
</dbReference>
<dbReference type="SUPFAM" id="SSF49562">
    <property type="entry name" value="C2 domain (Calcium/lipid-binding domain, CaLB)"/>
    <property type="match status" value="2"/>
</dbReference>
<dbReference type="AlphaFoldDB" id="C1E9K4"/>
<feature type="domain" description="C2" evidence="7">
    <location>
        <begin position="281"/>
        <end position="403"/>
    </location>
</feature>
<evidence type="ECO:0000256" key="3">
    <source>
        <dbReference type="ARBA" id="ARBA00023055"/>
    </source>
</evidence>
<dbReference type="Pfam" id="PF00168">
    <property type="entry name" value="C2"/>
    <property type="match status" value="2"/>
</dbReference>
<dbReference type="GeneID" id="8244727"/>
<evidence type="ECO:0000256" key="2">
    <source>
        <dbReference type="ARBA" id="ARBA00022448"/>
    </source>
</evidence>
<dbReference type="eggNOG" id="KOG1012">
    <property type="taxonomic scope" value="Eukaryota"/>
</dbReference>
<evidence type="ECO:0000259" key="7">
    <source>
        <dbReference type="PROSITE" id="PS50004"/>
    </source>
</evidence>
<gene>
    <name evidence="9" type="ORF">MICPUN_59753</name>
</gene>
<keyword evidence="4" id="KW-0446">Lipid-binding</keyword>
<dbReference type="KEGG" id="mis:MICPUN_59753"/>
<feature type="compositionally biased region" description="Basic residues" evidence="6">
    <location>
        <begin position="728"/>
        <end position="739"/>
    </location>
</feature>
<evidence type="ECO:0000256" key="4">
    <source>
        <dbReference type="ARBA" id="ARBA00023121"/>
    </source>
</evidence>
<protein>
    <recommendedName>
        <fullName evidence="11">Plant synaptotagmin</fullName>
    </recommendedName>
</protein>
<dbReference type="FunCoup" id="C1E9K4">
    <property type="interactions" value="1681"/>
</dbReference>
<feature type="region of interest" description="Disordered" evidence="6">
    <location>
        <begin position="717"/>
        <end position="836"/>
    </location>
</feature>
<keyword evidence="5" id="KW-0472">Membrane</keyword>
<feature type="compositionally biased region" description="Basic and acidic residues" evidence="6">
    <location>
        <begin position="740"/>
        <end position="754"/>
    </location>
</feature>
<feature type="domain" description="C2" evidence="7">
    <location>
        <begin position="565"/>
        <end position="688"/>
    </location>
</feature>
<dbReference type="InParanoid" id="C1E9K4"/>
<accession>C1E9K4</accession>
<comment type="subcellular location">
    <subcellularLocation>
        <location evidence="1">Membrane</location>
    </subcellularLocation>
</comment>
<dbReference type="GO" id="GO:0006869">
    <property type="term" value="P:lipid transport"/>
    <property type="evidence" value="ECO:0007669"/>
    <property type="project" value="UniProtKB-KW"/>
</dbReference>
<name>C1E9K4_MICCC</name>
<dbReference type="InterPro" id="IPR045050">
    <property type="entry name" value="Synaptotagmin_plant"/>
</dbReference>
<evidence type="ECO:0000256" key="6">
    <source>
        <dbReference type="SAM" id="MobiDB-lite"/>
    </source>
</evidence>
<dbReference type="GO" id="GO:0016020">
    <property type="term" value="C:membrane"/>
    <property type="evidence" value="ECO:0007669"/>
    <property type="project" value="UniProtKB-SubCell"/>
</dbReference>
<evidence type="ECO:0000256" key="5">
    <source>
        <dbReference type="ARBA" id="ARBA00023136"/>
    </source>
</evidence>
<keyword evidence="2" id="KW-0813">Transport</keyword>
<dbReference type="PROSITE" id="PS51847">
    <property type="entry name" value="SMP"/>
    <property type="match status" value="1"/>
</dbReference>
<dbReference type="PANTHER" id="PTHR10774">
    <property type="entry name" value="EXTENDED SYNAPTOTAGMIN-RELATED"/>
    <property type="match status" value="1"/>
</dbReference>
<dbReference type="InterPro" id="IPR035892">
    <property type="entry name" value="C2_domain_sf"/>
</dbReference>
<feature type="domain" description="SMP-LTD" evidence="8">
    <location>
        <begin position="95"/>
        <end position="277"/>
    </location>
</feature>